<comment type="caution">
    <text evidence="3">The sequence shown here is derived from an EMBL/GenBank/DDBJ whole genome shotgun (WGS) entry which is preliminary data.</text>
</comment>
<protein>
    <recommendedName>
        <fullName evidence="2">Nephrocystin 3-like N-terminal domain-containing protein</fullName>
    </recommendedName>
</protein>
<dbReference type="AlphaFoldDB" id="A0AAN6XXN1"/>
<dbReference type="Pfam" id="PF24883">
    <property type="entry name" value="NPHP3_N"/>
    <property type="match status" value="1"/>
</dbReference>
<evidence type="ECO:0000256" key="1">
    <source>
        <dbReference type="ARBA" id="ARBA00022737"/>
    </source>
</evidence>
<dbReference type="EMBL" id="MU858227">
    <property type="protein sequence ID" value="KAK4208819.1"/>
    <property type="molecule type" value="Genomic_DNA"/>
</dbReference>
<feature type="domain" description="Nephrocystin 3-like N-terminal" evidence="2">
    <location>
        <begin position="434"/>
        <end position="604"/>
    </location>
</feature>
<dbReference type="Proteomes" id="UP001301769">
    <property type="component" value="Unassembled WGS sequence"/>
</dbReference>
<evidence type="ECO:0000259" key="2">
    <source>
        <dbReference type="Pfam" id="PF24883"/>
    </source>
</evidence>
<name>A0AAN6XXN1_9PEZI</name>
<dbReference type="InterPro" id="IPR056884">
    <property type="entry name" value="NPHP3-like_N"/>
</dbReference>
<dbReference type="PANTHER" id="PTHR40619:SF3">
    <property type="entry name" value="FUNGAL STAND N-TERMINAL GOODBYE DOMAIN-CONTAINING PROTEIN"/>
    <property type="match status" value="1"/>
</dbReference>
<keyword evidence="1" id="KW-0677">Repeat</keyword>
<gene>
    <name evidence="3" type="ORF">QBC37DRAFT_391694</name>
</gene>
<sequence length="654" mass="72519">MSTSSRRLAGVLDTYLRKRLSRNIHPAITLVRDHGEETSTFLQPPGEEPQVTSSNAVVIRPEGDIVPAASTVMDAEDDESDEIDFDEIYRDAKREKQGFQLAMEAYETTVGSKFKTEVTDKPIHTWEDVLAEVDRAQSIYSDGSGAWGKIQKGLRRFGSNAKAFEAWAGLLPAETEYTSVLCGGLKLIFGAAARLHDLRSDIGDALAEIPDVLRTTHLAMGIFRRPKELHQASAALYTAIISAFTTLCFETLIKSIFKQESYAKHLDDLLQDLREKAERFHQAISLCSYGRIVETSYMVKAQGIQQAENHKVVIDSLDKYLDELRTFKGEFQTHAGAMQGGVGEVAELLTEILAAFLSSDSMMDPRTQDLRGPTLPIRRAKSESTLLRDVPAVQDKLMSALDYNSSADRDDMAACLRSVWQIPRSDQDRLVPAMQSPKLKQWITDTTSSAIFLNFNATRNRRSTSFVAAKLADSIQASSSVVVLSFFCDAHSRQLAGDSDLGVAGMMRSLVGQLLVAYPNYSVGVVQGIRAANLDSVKDLCKIFILLIGQLPRNMTVFCILDGVTRFEETNAFREEGEAVVKEMMRVVNWTAENGCCFKLLLTSPGNSRVLYRHLLEPEKDSIWLPAKVPSRGGFINGKWEGTVGRDMDRLGAF</sequence>
<reference evidence="3" key="1">
    <citation type="journal article" date="2023" name="Mol. Phylogenet. Evol.">
        <title>Genome-scale phylogeny and comparative genomics of the fungal order Sordariales.</title>
        <authorList>
            <person name="Hensen N."/>
            <person name="Bonometti L."/>
            <person name="Westerberg I."/>
            <person name="Brannstrom I.O."/>
            <person name="Guillou S."/>
            <person name="Cros-Aarteil S."/>
            <person name="Calhoun S."/>
            <person name="Haridas S."/>
            <person name="Kuo A."/>
            <person name="Mondo S."/>
            <person name="Pangilinan J."/>
            <person name="Riley R."/>
            <person name="LaButti K."/>
            <person name="Andreopoulos B."/>
            <person name="Lipzen A."/>
            <person name="Chen C."/>
            <person name="Yan M."/>
            <person name="Daum C."/>
            <person name="Ng V."/>
            <person name="Clum A."/>
            <person name="Steindorff A."/>
            <person name="Ohm R.A."/>
            <person name="Martin F."/>
            <person name="Silar P."/>
            <person name="Natvig D.O."/>
            <person name="Lalanne C."/>
            <person name="Gautier V."/>
            <person name="Ament-Velasquez S.L."/>
            <person name="Kruys A."/>
            <person name="Hutchinson M.I."/>
            <person name="Powell A.J."/>
            <person name="Barry K."/>
            <person name="Miller A.N."/>
            <person name="Grigoriev I.V."/>
            <person name="Debuchy R."/>
            <person name="Gladieux P."/>
            <person name="Hiltunen Thoren M."/>
            <person name="Johannesson H."/>
        </authorList>
    </citation>
    <scope>NUCLEOTIDE SEQUENCE</scope>
    <source>
        <strain evidence="3">PSN293</strain>
    </source>
</reference>
<organism evidence="3 4">
    <name type="scientific">Rhypophila decipiens</name>
    <dbReference type="NCBI Taxonomy" id="261697"/>
    <lineage>
        <taxon>Eukaryota</taxon>
        <taxon>Fungi</taxon>
        <taxon>Dikarya</taxon>
        <taxon>Ascomycota</taxon>
        <taxon>Pezizomycotina</taxon>
        <taxon>Sordariomycetes</taxon>
        <taxon>Sordariomycetidae</taxon>
        <taxon>Sordariales</taxon>
        <taxon>Naviculisporaceae</taxon>
        <taxon>Rhypophila</taxon>
    </lineage>
</organism>
<evidence type="ECO:0000313" key="3">
    <source>
        <dbReference type="EMBL" id="KAK4208819.1"/>
    </source>
</evidence>
<keyword evidence="4" id="KW-1185">Reference proteome</keyword>
<accession>A0AAN6XXN1</accession>
<proteinExistence type="predicted"/>
<dbReference type="PANTHER" id="PTHR40619">
    <property type="entry name" value="FUNGAL STAND N-TERMINAL GOODBYE DOMAIN-CONTAINING PROTEIN"/>
    <property type="match status" value="1"/>
</dbReference>
<reference evidence="3" key="2">
    <citation type="submission" date="2023-05" db="EMBL/GenBank/DDBJ databases">
        <authorList>
            <consortium name="Lawrence Berkeley National Laboratory"/>
            <person name="Steindorff A."/>
            <person name="Hensen N."/>
            <person name="Bonometti L."/>
            <person name="Westerberg I."/>
            <person name="Brannstrom I.O."/>
            <person name="Guillou S."/>
            <person name="Cros-Aarteil S."/>
            <person name="Calhoun S."/>
            <person name="Haridas S."/>
            <person name="Kuo A."/>
            <person name="Mondo S."/>
            <person name="Pangilinan J."/>
            <person name="Riley R."/>
            <person name="Labutti K."/>
            <person name="Andreopoulos B."/>
            <person name="Lipzen A."/>
            <person name="Chen C."/>
            <person name="Yanf M."/>
            <person name="Daum C."/>
            <person name="Ng V."/>
            <person name="Clum A."/>
            <person name="Ohm R."/>
            <person name="Martin F."/>
            <person name="Silar P."/>
            <person name="Natvig D."/>
            <person name="Lalanne C."/>
            <person name="Gautier V."/>
            <person name="Ament-Velasquez S.L."/>
            <person name="Kruys A."/>
            <person name="Hutchinson M.I."/>
            <person name="Powell A.J."/>
            <person name="Barry K."/>
            <person name="Miller A.N."/>
            <person name="Grigoriev I.V."/>
            <person name="Debuchy R."/>
            <person name="Gladieux P."/>
            <person name="Thoren M.H."/>
            <person name="Johannesson H."/>
        </authorList>
    </citation>
    <scope>NUCLEOTIDE SEQUENCE</scope>
    <source>
        <strain evidence="3">PSN293</strain>
    </source>
</reference>
<evidence type="ECO:0000313" key="4">
    <source>
        <dbReference type="Proteomes" id="UP001301769"/>
    </source>
</evidence>